<dbReference type="PRINTS" id="PR00237">
    <property type="entry name" value="GPCRRHODOPSN"/>
</dbReference>
<keyword evidence="9" id="KW-0564">Palmitate</keyword>
<evidence type="ECO:0000256" key="11">
    <source>
        <dbReference type="ARBA" id="ARBA00023170"/>
    </source>
</evidence>
<dbReference type="InterPro" id="IPR050119">
    <property type="entry name" value="CCR1-9-like"/>
</dbReference>
<evidence type="ECO:0000256" key="14">
    <source>
        <dbReference type="ARBA" id="ARBA00023288"/>
    </source>
</evidence>
<evidence type="ECO:0000256" key="15">
    <source>
        <dbReference type="ARBA" id="ARBA00025423"/>
    </source>
</evidence>
<dbReference type="GO" id="GO:0006955">
    <property type="term" value="P:immune response"/>
    <property type="evidence" value="ECO:0007669"/>
    <property type="project" value="TreeGrafter"/>
</dbReference>
<feature type="transmembrane region" description="Helical" evidence="18">
    <location>
        <begin position="212"/>
        <end position="233"/>
    </location>
</feature>
<dbReference type="InterPro" id="IPR000276">
    <property type="entry name" value="GPCR_Rhodpsn"/>
</dbReference>
<dbReference type="InterPro" id="IPR001504">
    <property type="entry name" value="Brdyknn_2_rcpt"/>
</dbReference>
<evidence type="ECO:0000256" key="3">
    <source>
        <dbReference type="ARBA" id="ARBA00022475"/>
    </source>
</evidence>
<dbReference type="PRINTS" id="PR00994">
    <property type="entry name" value="BRADYKINNB2R"/>
</dbReference>
<comment type="subcellular location">
    <subcellularLocation>
        <location evidence="1">Cell membrane</location>
        <topology evidence="1">Multi-pass membrane protein</topology>
    </subcellularLocation>
</comment>
<evidence type="ECO:0000259" key="19">
    <source>
        <dbReference type="PROSITE" id="PS50262"/>
    </source>
</evidence>
<dbReference type="EMBL" id="JAACNH010000003">
    <property type="protein sequence ID" value="KAG8449119.1"/>
    <property type="molecule type" value="Genomic_DNA"/>
</dbReference>
<comment type="similarity">
    <text evidence="17">Belongs to the G-protein coupled receptor 1 family.</text>
</comment>
<proteinExistence type="inferred from homology"/>
<gene>
    <name evidence="20" type="ORF">GDO86_015974</name>
</gene>
<dbReference type="PROSITE" id="PS50262">
    <property type="entry name" value="G_PROTEIN_RECEP_F1_2"/>
    <property type="match status" value="1"/>
</dbReference>
<reference evidence="20" key="1">
    <citation type="thesis" date="2020" institute="ProQuest LLC" country="789 East Eisenhower Parkway, Ann Arbor, MI, USA">
        <title>Comparative Genomics and Chromosome Evolution.</title>
        <authorList>
            <person name="Mudd A.B."/>
        </authorList>
    </citation>
    <scope>NUCLEOTIDE SEQUENCE</scope>
    <source>
        <strain evidence="20">Female2</strain>
        <tissue evidence="20">Blood</tissue>
    </source>
</reference>
<dbReference type="Pfam" id="PF00001">
    <property type="entry name" value="7tm_1"/>
    <property type="match status" value="1"/>
</dbReference>
<keyword evidence="10" id="KW-1015">Disulfide bond</keyword>
<dbReference type="GO" id="GO:0016493">
    <property type="term" value="F:C-C chemokine receptor activity"/>
    <property type="evidence" value="ECO:0007669"/>
    <property type="project" value="TreeGrafter"/>
</dbReference>
<dbReference type="PROSITE" id="PS00237">
    <property type="entry name" value="G_PROTEIN_RECEP_F1_1"/>
    <property type="match status" value="1"/>
</dbReference>
<feature type="transmembrane region" description="Helical" evidence="18">
    <location>
        <begin position="83"/>
        <end position="102"/>
    </location>
</feature>
<evidence type="ECO:0000313" key="20">
    <source>
        <dbReference type="EMBL" id="KAG8449119.1"/>
    </source>
</evidence>
<keyword evidence="5 17" id="KW-0812">Transmembrane</keyword>
<feature type="transmembrane region" description="Helical" evidence="18">
    <location>
        <begin position="49"/>
        <end position="71"/>
    </location>
</feature>
<evidence type="ECO:0000256" key="12">
    <source>
        <dbReference type="ARBA" id="ARBA00023180"/>
    </source>
</evidence>
<dbReference type="Proteomes" id="UP000812440">
    <property type="component" value="Chromosome 8_10"/>
</dbReference>
<keyword evidence="6 18" id="KW-1133">Transmembrane helix</keyword>
<dbReference type="GO" id="GO:0009897">
    <property type="term" value="C:external side of plasma membrane"/>
    <property type="evidence" value="ECO:0007669"/>
    <property type="project" value="TreeGrafter"/>
</dbReference>
<dbReference type="OrthoDB" id="6076970at2759"/>
<evidence type="ECO:0000256" key="1">
    <source>
        <dbReference type="ARBA" id="ARBA00004651"/>
    </source>
</evidence>
<dbReference type="InterPro" id="IPR017452">
    <property type="entry name" value="GPCR_Rhodpsn_7TM"/>
</dbReference>
<keyword evidence="21" id="KW-1185">Reference proteome</keyword>
<dbReference type="GO" id="GO:0006939">
    <property type="term" value="P:smooth muscle contraction"/>
    <property type="evidence" value="ECO:0007669"/>
    <property type="project" value="InterPro"/>
</dbReference>
<dbReference type="GO" id="GO:0019957">
    <property type="term" value="F:C-C chemokine binding"/>
    <property type="evidence" value="ECO:0007669"/>
    <property type="project" value="TreeGrafter"/>
</dbReference>
<evidence type="ECO:0000256" key="17">
    <source>
        <dbReference type="RuleBase" id="RU000688"/>
    </source>
</evidence>
<dbReference type="PANTHER" id="PTHR10489:SF957">
    <property type="entry name" value="B2 BRADYKININ RECEPTOR"/>
    <property type="match status" value="1"/>
</dbReference>
<dbReference type="AlphaFoldDB" id="A0A8T2JV50"/>
<evidence type="ECO:0000256" key="7">
    <source>
        <dbReference type="ARBA" id="ARBA00023040"/>
    </source>
</evidence>
<evidence type="ECO:0000256" key="10">
    <source>
        <dbReference type="ARBA" id="ARBA00023157"/>
    </source>
</evidence>
<keyword evidence="7 17" id="KW-0297">G-protein coupled receptor</keyword>
<evidence type="ECO:0000256" key="4">
    <source>
        <dbReference type="ARBA" id="ARBA00022553"/>
    </source>
</evidence>
<keyword evidence="11 17" id="KW-0675">Receptor</keyword>
<dbReference type="Gene3D" id="1.20.1070.10">
    <property type="entry name" value="Rhodopsin 7-helix transmembrane proteins"/>
    <property type="match status" value="1"/>
</dbReference>
<dbReference type="GO" id="GO:0007204">
    <property type="term" value="P:positive regulation of cytosolic calcium ion concentration"/>
    <property type="evidence" value="ECO:0007669"/>
    <property type="project" value="TreeGrafter"/>
</dbReference>
<name>A0A8T2JV50_9PIPI</name>
<dbReference type="SUPFAM" id="SSF81321">
    <property type="entry name" value="Family A G protein-coupled receptor-like"/>
    <property type="match status" value="1"/>
</dbReference>
<keyword evidence="13 17" id="KW-0807">Transducer</keyword>
<evidence type="ECO:0000256" key="2">
    <source>
        <dbReference type="ARBA" id="ARBA00013512"/>
    </source>
</evidence>
<dbReference type="GO" id="GO:0019722">
    <property type="term" value="P:calcium-mediated signaling"/>
    <property type="evidence" value="ECO:0007669"/>
    <property type="project" value="TreeGrafter"/>
</dbReference>
<keyword evidence="4" id="KW-0597">Phosphoprotein</keyword>
<dbReference type="GO" id="GO:0004947">
    <property type="term" value="F:bradykinin receptor activity"/>
    <property type="evidence" value="ECO:0007669"/>
    <property type="project" value="InterPro"/>
</dbReference>
<feature type="transmembrane region" description="Helical" evidence="18">
    <location>
        <begin position="253"/>
        <end position="271"/>
    </location>
</feature>
<feature type="transmembrane region" description="Helical" evidence="18">
    <location>
        <begin position="157"/>
        <end position="177"/>
    </location>
</feature>
<sequence length="371" mass="42344">MNSNVIDNSSGMYETLNTTSLGDDSFLVQPNTTCELHESWYWIYAYQPIYMWTVFVIGFIENIFVLAVFLLHKKHCTVAEIYLGNLAAADLLFVCSLPFWAINVTNKFHWPFGGFLCIFISALIQLNLYGSIYFLLMVSVDRYLALVKTMSFGRMRTVGWAKSSSLIIWVFAVIASMPKTIFRRLRYMPEFNATACVIDPPSQNWHIASSTLLTVLGLLLPITVISFCSFHIVKILRSNSMQEYKDVNKEKKASVLVLAVLLAFLICWLPFHVVSFLDILHMVGVFQSCNAVNFLELANQISTYLGYSNSCINPLLYVMVGNHFRKKAKEVFLQFQTRRKRGRNASIPTDFSADTIRTSISMEPQKNMIKI</sequence>
<evidence type="ECO:0000256" key="6">
    <source>
        <dbReference type="ARBA" id="ARBA00022989"/>
    </source>
</evidence>
<dbReference type="PANTHER" id="PTHR10489">
    <property type="entry name" value="CELL ADHESION MOLECULE"/>
    <property type="match status" value="1"/>
</dbReference>
<evidence type="ECO:0000256" key="9">
    <source>
        <dbReference type="ARBA" id="ARBA00023139"/>
    </source>
</evidence>
<organism evidence="20 21">
    <name type="scientific">Hymenochirus boettgeri</name>
    <name type="common">Congo dwarf clawed frog</name>
    <dbReference type="NCBI Taxonomy" id="247094"/>
    <lineage>
        <taxon>Eukaryota</taxon>
        <taxon>Metazoa</taxon>
        <taxon>Chordata</taxon>
        <taxon>Craniata</taxon>
        <taxon>Vertebrata</taxon>
        <taxon>Euteleostomi</taxon>
        <taxon>Amphibia</taxon>
        <taxon>Batrachia</taxon>
        <taxon>Anura</taxon>
        <taxon>Pipoidea</taxon>
        <taxon>Pipidae</taxon>
        <taxon>Pipinae</taxon>
        <taxon>Hymenochirus</taxon>
    </lineage>
</organism>
<dbReference type="GO" id="GO:0060326">
    <property type="term" value="P:cell chemotaxis"/>
    <property type="evidence" value="ECO:0007669"/>
    <property type="project" value="TreeGrafter"/>
</dbReference>
<comment type="subunit">
    <text evidence="16">Forms a complex with PECAM1 and GNAQ. Interacts with PECAM1.</text>
</comment>
<evidence type="ECO:0000256" key="18">
    <source>
        <dbReference type="SAM" id="Phobius"/>
    </source>
</evidence>
<protein>
    <recommendedName>
        <fullName evidence="2">B2 bradykinin receptor</fullName>
    </recommendedName>
</protein>
<keyword evidence="8 18" id="KW-0472">Membrane</keyword>
<feature type="domain" description="G-protein coupled receptors family 1 profile" evidence="19">
    <location>
        <begin position="61"/>
        <end position="317"/>
    </location>
</feature>
<dbReference type="InterPro" id="IPR000496">
    <property type="entry name" value="Brdyknn_rcpt"/>
</dbReference>
<comment type="caution">
    <text evidence="20">The sequence shown here is derived from an EMBL/GenBank/DDBJ whole genome shotgun (WGS) entry which is preliminary data.</text>
</comment>
<evidence type="ECO:0000313" key="21">
    <source>
        <dbReference type="Proteomes" id="UP000812440"/>
    </source>
</evidence>
<keyword evidence="12" id="KW-0325">Glycoprotein</keyword>
<evidence type="ECO:0000256" key="5">
    <source>
        <dbReference type="ARBA" id="ARBA00022692"/>
    </source>
</evidence>
<dbReference type="PRINTS" id="PR00425">
    <property type="entry name" value="BRADYKININR"/>
</dbReference>
<keyword evidence="3" id="KW-1003">Cell membrane</keyword>
<dbReference type="GO" id="GO:0042310">
    <property type="term" value="P:vasoconstriction"/>
    <property type="evidence" value="ECO:0007669"/>
    <property type="project" value="InterPro"/>
</dbReference>
<dbReference type="FunFam" id="1.20.1070.10:FF:000201">
    <property type="entry name" value="Bradykinin receptor B2"/>
    <property type="match status" value="1"/>
</dbReference>
<feature type="transmembrane region" description="Helical" evidence="18">
    <location>
        <begin position="108"/>
        <end position="136"/>
    </location>
</feature>
<comment type="function">
    <text evidence="15">Receptor for bradykinin. It is associated with G proteins that activate a phosphatidylinositol-calcium second messenger system.</text>
</comment>
<evidence type="ECO:0000256" key="8">
    <source>
        <dbReference type="ARBA" id="ARBA00023136"/>
    </source>
</evidence>
<evidence type="ECO:0000256" key="13">
    <source>
        <dbReference type="ARBA" id="ARBA00023224"/>
    </source>
</evidence>
<accession>A0A8T2JV50</accession>
<keyword evidence="14" id="KW-0449">Lipoprotein</keyword>
<evidence type="ECO:0000256" key="16">
    <source>
        <dbReference type="ARBA" id="ARBA00025954"/>
    </source>
</evidence>